<dbReference type="InterPro" id="IPR000719">
    <property type="entry name" value="Prot_kinase_dom"/>
</dbReference>
<dbReference type="CDD" id="cd05120">
    <property type="entry name" value="APH_ChoK_like"/>
    <property type="match status" value="1"/>
</dbReference>
<dbReference type="InterPro" id="IPR011009">
    <property type="entry name" value="Kinase-like_dom_sf"/>
</dbReference>
<dbReference type="InterPro" id="IPR002575">
    <property type="entry name" value="Aminoglycoside_PTrfase"/>
</dbReference>
<dbReference type="PROSITE" id="PS50011">
    <property type="entry name" value="PROTEIN_KINASE_DOM"/>
    <property type="match status" value="1"/>
</dbReference>
<dbReference type="InterPro" id="IPR051678">
    <property type="entry name" value="AGP_Transferase"/>
</dbReference>
<dbReference type="EMBL" id="JAZHXJ010000189">
    <property type="protein sequence ID" value="KAL1869713.1"/>
    <property type="molecule type" value="Genomic_DNA"/>
</dbReference>
<organism evidence="2 3">
    <name type="scientific">Phialemonium thermophilum</name>
    <dbReference type="NCBI Taxonomy" id="223376"/>
    <lineage>
        <taxon>Eukaryota</taxon>
        <taxon>Fungi</taxon>
        <taxon>Dikarya</taxon>
        <taxon>Ascomycota</taxon>
        <taxon>Pezizomycotina</taxon>
        <taxon>Sordariomycetes</taxon>
        <taxon>Sordariomycetidae</taxon>
        <taxon>Cephalothecales</taxon>
        <taxon>Cephalothecaceae</taxon>
        <taxon>Phialemonium</taxon>
    </lineage>
</organism>
<accession>A0ABR3X208</accession>
<proteinExistence type="predicted"/>
<dbReference type="SUPFAM" id="SSF56112">
    <property type="entry name" value="Protein kinase-like (PK-like)"/>
    <property type="match status" value="1"/>
</dbReference>
<reference evidence="2 3" key="1">
    <citation type="journal article" date="2024" name="Commun. Biol.">
        <title>Comparative genomic analysis of thermophilic fungi reveals convergent evolutionary adaptations and gene losses.</title>
        <authorList>
            <person name="Steindorff A.S."/>
            <person name="Aguilar-Pontes M.V."/>
            <person name="Robinson A.J."/>
            <person name="Andreopoulos B."/>
            <person name="LaButti K."/>
            <person name="Kuo A."/>
            <person name="Mondo S."/>
            <person name="Riley R."/>
            <person name="Otillar R."/>
            <person name="Haridas S."/>
            <person name="Lipzen A."/>
            <person name="Grimwood J."/>
            <person name="Schmutz J."/>
            <person name="Clum A."/>
            <person name="Reid I.D."/>
            <person name="Moisan M.C."/>
            <person name="Butler G."/>
            <person name="Nguyen T.T.M."/>
            <person name="Dewar K."/>
            <person name="Conant G."/>
            <person name="Drula E."/>
            <person name="Henrissat B."/>
            <person name="Hansel C."/>
            <person name="Singer S."/>
            <person name="Hutchinson M.I."/>
            <person name="de Vries R.P."/>
            <person name="Natvig D.O."/>
            <person name="Powell A.J."/>
            <person name="Tsang A."/>
            <person name="Grigoriev I.V."/>
        </authorList>
    </citation>
    <scope>NUCLEOTIDE SEQUENCE [LARGE SCALE GENOMIC DNA]</scope>
    <source>
        <strain evidence="2 3">ATCC 24622</strain>
    </source>
</reference>
<name>A0ABR3X208_9PEZI</name>
<gene>
    <name evidence="2" type="ORF">VTK73DRAFT_2954</name>
</gene>
<protein>
    <recommendedName>
        <fullName evidence="1">Protein kinase domain-containing protein</fullName>
    </recommendedName>
</protein>
<evidence type="ECO:0000313" key="3">
    <source>
        <dbReference type="Proteomes" id="UP001586593"/>
    </source>
</evidence>
<feature type="domain" description="Protein kinase" evidence="1">
    <location>
        <begin position="1"/>
        <end position="257"/>
    </location>
</feature>
<dbReference type="PANTHER" id="PTHR21310">
    <property type="entry name" value="AMINOGLYCOSIDE PHOSPHOTRANSFERASE-RELATED-RELATED"/>
    <property type="match status" value="1"/>
</dbReference>
<evidence type="ECO:0000313" key="2">
    <source>
        <dbReference type="EMBL" id="KAL1869713.1"/>
    </source>
</evidence>
<evidence type="ECO:0000259" key="1">
    <source>
        <dbReference type="PROSITE" id="PS50011"/>
    </source>
</evidence>
<dbReference type="PANTHER" id="PTHR21310:SF48">
    <property type="entry name" value="AMINOGLYCOSIDE PHOSPHOTRANSFERASE DOMAIN-CONTAINING PROTEIN"/>
    <property type="match status" value="1"/>
</dbReference>
<comment type="caution">
    <text evidence="2">The sequence shown here is derived from an EMBL/GenBank/DDBJ whole genome shotgun (WGS) entry which is preliminary data.</text>
</comment>
<dbReference type="Gene3D" id="3.90.1200.10">
    <property type="match status" value="1"/>
</dbReference>
<dbReference type="Proteomes" id="UP001586593">
    <property type="component" value="Unassembled WGS sequence"/>
</dbReference>
<sequence>MSRFISEEELAKAEQFGPFVPVYKVDAKTIVKTSRSVRISEATTMKFVRERTSIPIPEVYNAYTDEKSGNVRIVMEFVEGDNLDEAWDRYTVEEKESVILQLRGYMNELRQIKSSFIGSVDGTWCNDHYFDDDRGAYGPFKSEREFNRAITTALRRHKSFDWVEFYCDIFEEVMVGHDIVMTHNDFDPRNILVQGSKVVALLDWEMSGYYPEYWEYCKAMRRPDWESGWIKDRALEKIIKPYRKELSVIWNTNEVIW</sequence>
<keyword evidence="3" id="KW-1185">Reference proteome</keyword>
<dbReference type="Pfam" id="PF01636">
    <property type="entry name" value="APH"/>
    <property type="match status" value="1"/>
</dbReference>